<sequence length="144" mass="16703">MKECIREMSFEDIDSVLEIERECFKIPWTRNMFLSILSASNSHSIVYELDEIIGYALTLLRMDVIHIANIAVRRGYRRRGVGSEILSHLLHFGASLNKKKAILEVRPSNLPAISLYEKYGFYKAGTKKWYYPDGEDALVMERKI</sequence>
<comment type="subcellular location">
    <subcellularLocation>
        <location evidence="3">Cytoplasm</location>
    </subcellularLocation>
</comment>
<dbReference type="AlphaFoldDB" id="A0A235BTQ5"/>
<dbReference type="GO" id="GO:0031415">
    <property type="term" value="C:NatA complex"/>
    <property type="evidence" value="ECO:0007669"/>
    <property type="project" value="InterPro"/>
</dbReference>
<keyword evidence="2" id="KW-0012">Acyltransferase</keyword>
<dbReference type="PANTHER" id="PTHR23091:SF4">
    <property type="entry name" value="N-TERMINAL AMINO-ACID N(ALPHA)-ACETYLTRANSFERASE NATA"/>
    <property type="match status" value="1"/>
</dbReference>
<evidence type="ECO:0000256" key="3">
    <source>
        <dbReference type="RuleBase" id="RU363094"/>
    </source>
</evidence>
<dbReference type="NCBIfam" id="TIGR01575">
    <property type="entry name" value="rimI"/>
    <property type="match status" value="1"/>
</dbReference>
<dbReference type="Proteomes" id="UP000215215">
    <property type="component" value="Unassembled WGS sequence"/>
</dbReference>
<dbReference type="GO" id="GO:0008999">
    <property type="term" value="F:protein-N-terminal-alanine acetyltransferase activity"/>
    <property type="evidence" value="ECO:0007669"/>
    <property type="project" value="UniProtKB-EC"/>
</dbReference>
<dbReference type="InterPro" id="IPR000182">
    <property type="entry name" value="GNAT_dom"/>
</dbReference>
<feature type="domain" description="N-acetyltransferase" evidence="4">
    <location>
        <begin position="3"/>
        <end position="144"/>
    </location>
</feature>
<dbReference type="EMBL" id="NOZQ01000152">
    <property type="protein sequence ID" value="OYD14925.1"/>
    <property type="molecule type" value="Genomic_DNA"/>
</dbReference>
<evidence type="ECO:0000256" key="2">
    <source>
        <dbReference type="ARBA" id="ARBA00023315"/>
    </source>
</evidence>
<dbReference type="InterPro" id="IPR006464">
    <property type="entry name" value="AcTrfase_RimI/Ard1"/>
</dbReference>
<dbReference type="InterPro" id="IPR016181">
    <property type="entry name" value="Acyl_CoA_acyltransferase"/>
</dbReference>
<dbReference type="Pfam" id="PF00583">
    <property type="entry name" value="Acetyltransf_1"/>
    <property type="match status" value="1"/>
</dbReference>
<evidence type="ECO:0000313" key="6">
    <source>
        <dbReference type="Proteomes" id="UP000215215"/>
    </source>
</evidence>
<accession>A0A235BTQ5</accession>
<dbReference type="Gene3D" id="3.40.630.30">
    <property type="match status" value="1"/>
</dbReference>
<gene>
    <name evidence="5" type="primary">rimI</name>
    <name evidence="5" type="ORF">CH333_07035</name>
</gene>
<comment type="similarity">
    <text evidence="3">Belongs to the acetyltransferase family. RimI subfamily.</text>
</comment>
<protein>
    <recommendedName>
        <fullName evidence="3">[Ribosomal protein bS18]-alanine N-acetyltransferase</fullName>
        <ecNumber evidence="3">2.3.1.266</ecNumber>
    </recommendedName>
</protein>
<comment type="function">
    <text evidence="3">Acetylates the N-terminal alanine of ribosomal protein bS18.</text>
</comment>
<keyword evidence="3" id="KW-0963">Cytoplasm</keyword>
<dbReference type="PROSITE" id="PS51186">
    <property type="entry name" value="GNAT"/>
    <property type="match status" value="1"/>
</dbReference>
<dbReference type="PANTHER" id="PTHR23091">
    <property type="entry name" value="N-TERMINAL ACETYLTRANSFERASE"/>
    <property type="match status" value="1"/>
</dbReference>
<proteinExistence type="inferred from homology"/>
<evidence type="ECO:0000313" key="5">
    <source>
        <dbReference type="EMBL" id="OYD14925.1"/>
    </source>
</evidence>
<comment type="caution">
    <text evidence="5">The sequence shown here is derived from an EMBL/GenBank/DDBJ whole genome shotgun (WGS) entry which is preliminary data.</text>
</comment>
<evidence type="ECO:0000259" key="4">
    <source>
        <dbReference type="PROSITE" id="PS51186"/>
    </source>
</evidence>
<organism evidence="5 6">
    <name type="scientific">candidate division WOR-3 bacterium JGI_Cruoil_03_44_89</name>
    <dbReference type="NCBI Taxonomy" id="1973748"/>
    <lineage>
        <taxon>Bacteria</taxon>
        <taxon>Bacteria division WOR-3</taxon>
    </lineage>
</organism>
<dbReference type="EC" id="2.3.1.266" evidence="3"/>
<comment type="catalytic activity">
    <reaction evidence="3">
        <text>N-terminal L-alanyl-[ribosomal protein bS18] + acetyl-CoA = N-terminal N(alpha)-acetyl-L-alanyl-[ribosomal protein bS18] + CoA + H(+)</text>
        <dbReference type="Rhea" id="RHEA:43756"/>
        <dbReference type="Rhea" id="RHEA-COMP:10676"/>
        <dbReference type="Rhea" id="RHEA-COMP:10677"/>
        <dbReference type="ChEBI" id="CHEBI:15378"/>
        <dbReference type="ChEBI" id="CHEBI:57287"/>
        <dbReference type="ChEBI" id="CHEBI:57288"/>
        <dbReference type="ChEBI" id="CHEBI:64718"/>
        <dbReference type="ChEBI" id="CHEBI:83683"/>
        <dbReference type="EC" id="2.3.1.266"/>
    </reaction>
</comment>
<keyword evidence="1 5" id="KW-0808">Transferase</keyword>
<name>A0A235BTQ5_UNCW3</name>
<reference evidence="5 6" key="1">
    <citation type="submission" date="2017-07" db="EMBL/GenBank/DDBJ databases">
        <title>Recovery of genomes from metagenomes via a dereplication, aggregation, and scoring strategy.</title>
        <authorList>
            <person name="Sieber C.M."/>
            <person name="Probst A.J."/>
            <person name="Sharrar A."/>
            <person name="Thomas B.C."/>
            <person name="Hess M."/>
            <person name="Tringe S.G."/>
            <person name="Banfield J.F."/>
        </authorList>
    </citation>
    <scope>NUCLEOTIDE SEQUENCE [LARGE SCALE GENOMIC DNA]</scope>
    <source>
        <strain evidence="5">JGI_Cruoil_03_44_89</strain>
    </source>
</reference>
<dbReference type="InterPro" id="IPR045047">
    <property type="entry name" value="Ard1-like"/>
</dbReference>
<dbReference type="SUPFAM" id="SSF55729">
    <property type="entry name" value="Acyl-CoA N-acyltransferases (Nat)"/>
    <property type="match status" value="1"/>
</dbReference>
<evidence type="ECO:0000256" key="1">
    <source>
        <dbReference type="ARBA" id="ARBA00022679"/>
    </source>
</evidence>